<sequence length="396" mass="42404">MHGMLQDLAMASYSNTGFNQELAYLEKQAADGTQPSMQDVMWSLMFGTSDARLRAAREVRKLTKTSSKSRAYLAAAGVIMPLVAMLKSSCEESKEAAVLALLNLAVGNERNKLRIVKAGAIGPLVELLQSENLFLKESAAAAIYTLSAASVNKPLLGASGAISLLVDMVKSGSLQGKVDAVMALYNLSTYPDNLTPILAAGAVGPLLALLKGCKKSSKVAEKTTSLLKSLVAFEEGKSALGKEEGGILALVEVLEDGSLRSRENAVGTLLLLCESNRCRYRQAILQEGAIPGLLELTVQGSPRAQQEAHSLLRLLRDSSPRSSRGTSPSAMLESIVYDIASHMDGEEQGTETARKILTEMVQLSMEQNMRNLQKRAILYLPSDLSHSSCLTEVSSK</sequence>
<reference evidence="2" key="1">
    <citation type="journal article" date="2024" name="Proc. Natl. Acad. Sci. U.S.A.">
        <title>Extraordinary preservation of gene collinearity over three hundred million years revealed in homosporous lycophytes.</title>
        <authorList>
            <person name="Li C."/>
            <person name="Wickell D."/>
            <person name="Kuo L.Y."/>
            <person name="Chen X."/>
            <person name="Nie B."/>
            <person name="Liao X."/>
            <person name="Peng D."/>
            <person name="Ji J."/>
            <person name="Jenkins J."/>
            <person name="Williams M."/>
            <person name="Shu S."/>
            <person name="Plott C."/>
            <person name="Barry K."/>
            <person name="Rajasekar S."/>
            <person name="Grimwood J."/>
            <person name="Han X."/>
            <person name="Sun S."/>
            <person name="Hou Z."/>
            <person name="He W."/>
            <person name="Dai G."/>
            <person name="Sun C."/>
            <person name="Schmutz J."/>
            <person name="Leebens-Mack J.H."/>
            <person name="Li F.W."/>
            <person name="Wang L."/>
        </authorList>
    </citation>
    <scope>NUCLEOTIDE SEQUENCE [LARGE SCALE GENOMIC DNA]</scope>
    <source>
        <strain evidence="2">cv. PW_Plant_1</strain>
    </source>
</reference>
<gene>
    <name evidence="1" type="ORF">O6H91_14G041700</name>
</gene>
<comment type="caution">
    <text evidence="1">The sequence shown here is derived from an EMBL/GenBank/DDBJ whole genome shotgun (WGS) entry which is preliminary data.</text>
</comment>
<evidence type="ECO:0000313" key="2">
    <source>
        <dbReference type="Proteomes" id="UP001162992"/>
    </source>
</evidence>
<name>A0ACC2BNN2_DIPCM</name>
<proteinExistence type="predicted"/>
<protein>
    <submittedName>
        <fullName evidence="1">Uncharacterized protein</fullName>
    </submittedName>
</protein>
<keyword evidence="2" id="KW-1185">Reference proteome</keyword>
<organism evidence="1 2">
    <name type="scientific">Diphasiastrum complanatum</name>
    <name type="common">Issler's clubmoss</name>
    <name type="synonym">Lycopodium complanatum</name>
    <dbReference type="NCBI Taxonomy" id="34168"/>
    <lineage>
        <taxon>Eukaryota</taxon>
        <taxon>Viridiplantae</taxon>
        <taxon>Streptophyta</taxon>
        <taxon>Embryophyta</taxon>
        <taxon>Tracheophyta</taxon>
        <taxon>Lycopodiopsida</taxon>
        <taxon>Lycopodiales</taxon>
        <taxon>Lycopodiaceae</taxon>
        <taxon>Lycopodioideae</taxon>
        <taxon>Diphasiastrum</taxon>
    </lineage>
</organism>
<evidence type="ECO:0000313" key="1">
    <source>
        <dbReference type="EMBL" id="KAJ7531371.1"/>
    </source>
</evidence>
<dbReference type="Proteomes" id="UP001162992">
    <property type="component" value="Chromosome 14"/>
</dbReference>
<dbReference type="EMBL" id="CM055105">
    <property type="protein sequence ID" value="KAJ7531371.1"/>
    <property type="molecule type" value="Genomic_DNA"/>
</dbReference>
<accession>A0ACC2BNN2</accession>